<dbReference type="InterPro" id="IPR003583">
    <property type="entry name" value="Hlx-hairpin-Hlx_DNA-bd_motif"/>
</dbReference>
<dbReference type="GO" id="GO:0005737">
    <property type="term" value="C:cytoplasm"/>
    <property type="evidence" value="ECO:0007669"/>
    <property type="project" value="UniProtKB-SubCell"/>
</dbReference>
<name>A0A4Q0UB64_9BACT</name>
<dbReference type="GO" id="GO:0009379">
    <property type="term" value="C:Holliday junction helicase complex"/>
    <property type="evidence" value="ECO:0007669"/>
    <property type="project" value="InterPro"/>
</dbReference>
<dbReference type="InterPro" id="IPR012340">
    <property type="entry name" value="NA-bd_OB-fold"/>
</dbReference>
<keyword evidence="1" id="KW-0238">DNA-binding</keyword>
<keyword evidence="1" id="KW-0233">DNA recombination</keyword>
<gene>
    <name evidence="1 2" type="primary">ruvA</name>
    <name evidence="2" type="ORF">K8V47_07800</name>
</gene>
<accession>A0A4Q0UB64</accession>
<dbReference type="InterPro" id="IPR011114">
    <property type="entry name" value="RuvA_C"/>
</dbReference>
<feature type="region of interest" description="Domain III" evidence="1">
    <location>
        <begin position="144"/>
        <end position="193"/>
    </location>
</feature>
<dbReference type="GO" id="GO:0005524">
    <property type="term" value="F:ATP binding"/>
    <property type="evidence" value="ECO:0007669"/>
    <property type="project" value="InterPro"/>
</dbReference>
<keyword evidence="1" id="KW-0963">Cytoplasm</keyword>
<dbReference type="NCBIfam" id="TIGR00084">
    <property type="entry name" value="ruvA"/>
    <property type="match status" value="1"/>
</dbReference>
<keyword evidence="2" id="KW-0378">Hydrolase</keyword>
<dbReference type="GO" id="GO:0048476">
    <property type="term" value="C:Holliday junction resolvase complex"/>
    <property type="evidence" value="ECO:0007669"/>
    <property type="project" value="UniProtKB-UniRule"/>
</dbReference>
<keyword evidence="1" id="KW-0227">DNA damage</keyword>
<dbReference type="SUPFAM" id="SSF47781">
    <property type="entry name" value="RuvA domain 2-like"/>
    <property type="match status" value="1"/>
</dbReference>
<evidence type="ECO:0000313" key="3">
    <source>
        <dbReference type="Proteomes" id="UP000711407"/>
    </source>
</evidence>
<comment type="domain">
    <text evidence="1">Has three domains with a flexible linker between the domains II and III and assumes an 'L' shape. Domain III is highly mobile and contacts RuvB.</text>
</comment>
<proteinExistence type="inferred from homology"/>
<dbReference type="Pfam" id="PF01330">
    <property type="entry name" value="RuvA_N"/>
    <property type="match status" value="1"/>
</dbReference>
<dbReference type="InterPro" id="IPR013849">
    <property type="entry name" value="DNA_helicase_Holl-junc_RuvA_I"/>
</dbReference>
<dbReference type="GO" id="GO:0016787">
    <property type="term" value="F:hydrolase activity"/>
    <property type="evidence" value="ECO:0007669"/>
    <property type="project" value="UniProtKB-KW"/>
</dbReference>
<comment type="function">
    <text evidence="1">The RuvA-RuvB-RuvC complex processes Holliday junction (HJ) DNA during genetic recombination and DNA repair, while the RuvA-RuvB complex plays an important role in the rescue of blocked DNA replication forks via replication fork reversal (RFR). RuvA specifically binds to HJ cruciform DNA, conferring on it an open structure. The RuvB hexamer acts as an ATP-dependent pump, pulling dsDNA into and through the RuvAB complex. HJ branch migration allows RuvC to scan DNA until it finds its consensus sequence, where it cleaves and resolves the cruciform DNA.</text>
</comment>
<dbReference type="HAMAP" id="MF_00031">
    <property type="entry name" value="DNA_HJ_migration_RuvA"/>
    <property type="match status" value="1"/>
</dbReference>
<sequence length="193" mass="20696">MIEYIKGAIVQLTPTYMVIETAGIGYGIEISVSTFDSLQGKDSARVFIHEIIREDAHILFGFGSERERELFRLLIGVSGVGANIARTVLSALPPASLETAISQGDVSTLKSVKGVGAKTAERIIVDLRDKIKPSDTTLLNVGGKSNEAFEEALAALVMLGFQRQASLKALKKIFGAEPLTSAEKAIKKALSMM</sequence>
<dbReference type="InterPro" id="IPR010994">
    <property type="entry name" value="RuvA_2-like"/>
</dbReference>
<dbReference type="Gene3D" id="2.40.50.140">
    <property type="entry name" value="Nucleic acid-binding proteins"/>
    <property type="match status" value="1"/>
</dbReference>
<dbReference type="InterPro" id="IPR036267">
    <property type="entry name" value="RuvA_C_sf"/>
</dbReference>
<dbReference type="Gene3D" id="1.10.8.10">
    <property type="entry name" value="DNA helicase RuvA subunit, C-terminal domain"/>
    <property type="match status" value="1"/>
</dbReference>
<comment type="caution">
    <text evidence="2">The sequence shown here is derived from an EMBL/GenBank/DDBJ whole genome shotgun (WGS) entry which is preliminary data.</text>
</comment>
<evidence type="ECO:0000256" key="1">
    <source>
        <dbReference type="HAMAP-Rule" id="MF_00031"/>
    </source>
</evidence>
<comment type="similarity">
    <text evidence="1">Belongs to the RuvA family.</text>
</comment>
<dbReference type="GO" id="GO:0000400">
    <property type="term" value="F:four-way junction DNA binding"/>
    <property type="evidence" value="ECO:0007669"/>
    <property type="project" value="UniProtKB-UniRule"/>
</dbReference>
<dbReference type="CDD" id="cd14332">
    <property type="entry name" value="UBA_RuvA_C"/>
    <property type="match status" value="1"/>
</dbReference>
<reference evidence="2" key="1">
    <citation type="journal article" date="2021" name="PeerJ">
        <title>Extensive microbial diversity within the chicken gut microbiome revealed by metagenomics and culture.</title>
        <authorList>
            <person name="Gilroy R."/>
            <person name="Ravi A."/>
            <person name="Getino M."/>
            <person name="Pursley I."/>
            <person name="Horton D.L."/>
            <person name="Alikhan N.F."/>
            <person name="Baker D."/>
            <person name="Gharbi K."/>
            <person name="Hall N."/>
            <person name="Watson M."/>
            <person name="Adriaenssens E.M."/>
            <person name="Foster-Nyarko E."/>
            <person name="Jarju S."/>
            <person name="Secka A."/>
            <person name="Antonio M."/>
            <person name="Oren A."/>
            <person name="Chaudhuri R.R."/>
            <person name="La Ragione R."/>
            <person name="Hildebrand F."/>
            <person name="Pallen M.J."/>
        </authorList>
    </citation>
    <scope>NUCLEOTIDE SEQUENCE</scope>
    <source>
        <strain evidence="2">4100</strain>
    </source>
</reference>
<dbReference type="Pfam" id="PF07499">
    <property type="entry name" value="RuvA_C"/>
    <property type="match status" value="1"/>
</dbReference>
<dbReference type="GO" id="GO:0009378">
    <property type="term" value="F:four-way junction helicase activity"/>
    <property type="evidence" value="ECO:0007669"/>
    <property type="project" value="InterPro"/>
</dbReference>
<dbReference type="GO" id="GO:0006281">
    <property type="term" value="P:DNA repair"/>
    <property type="evidence" value="ECO:0007669"/>
    <property type="project" value="UniProtKB-UniRule"/>
</dbReference>
<reference evidence="2" key="2">
    <citation type="submission" date="2021-09" db="EMBL/GenBank/DDBJ databases">
        <authorList>
            <person name="Gilroy R."/>
        </authorList>
    </citation>
    <scope>NUCLEOTIDE SEQUENCE</scope>
    <source>
        <strain evidence="2">4100</strain>
    </source>
</reference>
<organism evidence="2 3">
    <name type="scientific">Candidatus Amulumruptor caecigallinarius</name>
    <dbReference type="NCBI Taxonomy" id="2109911"/>
    <lineage>
        <taxon>Bacteria</taxon>
        <taxon>Pseudomonadati</taxon>
        <taxon>Bacteroidota</taxon>
        <taxon>Bacteroidia</taxon>
        <taxon>Bacteroidales</taxon>
        <taxon>Muribaculaceae</taxon>
        <taxon>Candidatus Amulumruptor</taxon>
    </lineage>
</organism>
<dbReference type="EMBL" id="DYXT01000040">
    <property type="protein sequence ID" value="HJE39640.1"/>
    <property type="molecule type" value="Genomic_DNA"/>
</dbReference>
<dbReference type="Gene3D" id="1.10.150.20">
    <property type="entry name" value="5' to 3' exonuclease, C-terminal subdomain"/>
    <property type="match status" value="1"/>
</dbReference>
<comment type="subunit">
    <text evidence="1">Homotetramer. Forms an RuvA(8)-RuvB(12)-Holliday junction (HJ) complex. HJ DNA is sandwiched between 2 RuvA tetramers; dsDNA enters through RuvA and exits via RuvB. An RuvB hexamer assembles on each DNA strand where it exits the tetramer. Each RuvB hexamer is contacted by two RuvA subunits (via domain III) on 2 adjacent RuvB subunits; this complex drives branch migration. In the full resolvosome a probable DNA-RuvA(4)-RuvB(12)-RuvC(2) complex forms which resolves the HJ.</text>
</comment>
<dbReference type="SUPFAM" id="SSF46929">
    <property type="entry name" value="DNA helicase RuvA subunit, C-terminal domain"/>
    <property type="match status" value="1"/>
</dbReference>
<dbReference type="AlphaFoldDB" id="A0A4Q0UB64"/>
<dbReference type="Proteomes" id="UP000711407">
    <property type="component" value="Unassembled WGS sequence"/>
</dbReference>
<comment type="subcellular location">
    <subcellularLocation>
        <location evidence="1">Cytoplasm</location>
    </subcellularLocation>
</comment>
<dbReference type="InterPro" id="IPR000085">
    <property type="entry name" value="RuvA"/>
</dbReference>
<dbReference type="Pfam" id="PF14520">
    <property type="entry name" value="HHH_5"/>
    <property type="match status" value="1"/>
</dbReference>
<evidence type="ECO:0000313" key="2">
    <source>
        <dbReference type="EMBL" id="HJE39640.1"/>
    </source>
</evidence>
<protein>
    <recommendedName>
        <fullName evidence="1">Holliday junction branch migration complex subunit RuvA</fullName>
    </recommendedName>
</protein>
<dbReference type="SUPFAM" id="SSF50249">
    <property type="entry name" value="Nucleic acid-binding proteins"/>
    <property type="match status" value="1"/>
</dbReference>
<comment type="caution">
    <text evidence="1">Lacks conserved residue(s) required for the propagation of feature annotation.</text>
</comment>
<dbReference type="SMART" id="SM00278">
    <property type="entry name" value="HhH1"/>
    <property type="match status" value="2"/>
</dbReference>
<keyword evidence="1" id="KW-0234">DNA repair</keyword>
<dbReference type="GO" id="GO:0006310">
    <property type="term" value="P:DNA recombination"/>
    <property type="evidence" value="ECO:0007669"/>
    <property type="project" value="UniProtKB-UniRule"/>
</dbReference>